<proteinExistence type="predicted"/>
<feature type="compositionally biased region" description="Low complexity" evidence="1">
    <location>
        <begin position="109"/>
        <end position="148"/>
    </location>
</feature>
<evidence type="ECO:0000313" key="3">
    <source>
        <dbReference type="Proteomes" id="UP001144323"/>
    </source>
</evidence>
<dbReference type="AlphaFoldDB" id="A0A9W6GVT4"/>
<dbReference type="RefSeq" id="WP_281804028.1">
    <property type="nucleotide sequence ID" value="NZ_BSEC01000001.1"/>
</dbReference>
<name>A0A9W6GVT4_9HYPH</name>
<evidence type="ECO:0000256" key="1">
    <source>
        <dbReference type="SAM" id="MobiDB-lite"/>
    </source>
</evidence>
<organism evidence="2 3">
    <name type="scientific">Methylocystis echinoides</name>
    <dbReference type="NCBI Taxonomy" id="29468"/>
    <lineage>
        <taxon>Bacteria</taxon>
        <taxon>Pseudomonadati</taxon>
        <taxon>Pseudomonadota</taxon>
        <taxon>Alphaproteobacteria</taxon>
        <taxon>Hyphomicrobiales</taxon>
        <taxon>Methylocystaceae</taxon>
        <taxon>Methylocystis</taxon>
    </lineage>
</organism>
<sequence>MLRILNILAILALIGSAVYAYTIKYQTSFRAEQIAKTKLEIKAERDAIAVLRADWAYMTRPERLQPLADKYLPDYKPLQVTQLVPAQSLPQKSRSDSIGAKLNEIGLSAAATPPAAPGAPTNTPKSEPAKAKSATPKSTAAKAPSASSQGPSQEPKKP</sequence>
<accession>A0A9W6GVT4</accession>
<evidence type="ECO:0000313" key="2">
    <source>
        <dbReference type="EMBL" id="GLI94001.1"/>
    </source>
</evidence>
<reference evidence="2" key="1">
    <citation type="journal article" date="2023" name="Int. J. Syst. Evol. Microbiol.">
        <title>Methylocystis iwaonis sp. nov., a type II methane-oxidizing bacterium from surface soil of a rice paddy field in Japan, and emended description of the genus Methylocystis (ex Whittenbury et al. 1970) Bowman et al. 1993.</title>
        <authorList>
            <person name="Kaise H."/>
            <person name="Sawadogo J.B."/>
            <person name="Alam M.S."/>
            <person name="Ueno C."/>
            <person name="Dianou D."/>
            <person name="Shinjo R."/>
            <person name="Asakawa S."/>
        </authorList>
    </citation>
    <scope>NUCLEOTIDE SEQUENCE</scope>
    <source>
        <strain evidence="2">LMG27198</strain>
    </source>
</reference>
<dbReference type="EMBL" id="BSEC01000001">
    <property type="protein sequence ID" value="GLI94001.1"/>
    <property type="molecule type" value="Genomic_DNA"/>
</dbReference>
<comment type="caution">
    <text evidence="2">The sequence shown here is derived from an EMBL/GenBank/DDBJ whole genome shotgun (WGS) entry which is preliminary data.</text>
</comment>
<protein>
    <recommendedName>
        <fullName evidence="4">Cell division protein FtsL</fullName>
    </recommendedName>
</protein>
<dbReference type="Proteomes" id="UP001144323">
    <property type="component" value="Unassembled WGS sequence"/>
</dbReference>
<gene>
    <name evidence="2" type="ORF">LMG27198_29930</name>
</gene>
<keyword evidence="3" id="KW-1185">Reference proteome</keyword>
<evidence type="ECO:0008006" key="4">
    <source>
        <dbReference type="Google" id="ProtNLM"/>
    </source>
</evidence>
<feature type="region of interest" description="Disordered" evidence="1">
    <location>
        <begin position="104"/>
        <end position="158"/>
    </location>
</feature>